<dbReference type="Proteomes" id="UP000646745">
    <property type="component" value="Unassembled WGS sequence"/>
</dbReference>
<keyword evidence="6 9" id="KW-0285">Flavoprotein</keyword>
<keyword evidence="12" id="KW-1185">Reference proteome</keyword>
<comment type="caution">
    <text evidence="11">The sequence shown here is derived from an EMBL/GenBank/DDBJ whole genome shotgun (WGS) entry which is preliminary data.</text>
</comment>
<comment type="cofactor">
    <cofactor evidence="2 9">
        <name>FAD</name>
        <dbReference type="ChEBI" id="CHEBI:57692"/>
    </cofactor>
</comment>
<accession>A0ABQ3EDF2</accession>
<dbReference type="HAMAP" id="MF_00212">
    <property type="entry name" value="MQO"/>
    <property type="match status" value="1"/>
</dbReference>
<dbReference type="NCBIfam" id="NF003605">
    <property type="entry name" value="PRK05257.1-4"/>
    <property type="match status" value="1"/>
</dbReference>
<comment type="similarity">
    <text evidence="4 9">Belongs to the MQO family.</text>
</comment>
<evidence type="ECO:0000313" key="12">
    <source>
        <dbReference type="Proteomes" id="UP000646745"/>
    </source>
</evidence>
<organism evidence="11 12">
    <name type="scientific">Salinicola rhizosphaerae</name>
    <dbReference type="NCBI Taxonomy" id="1443141"/>
    <lineage>
        <taxon>Bacteria</taxon>
        <taxon>Pseudomonadati</taxon>
        <taxon>Pseudomonadota</taxon>
        <taxon>Gammaproteobacteria</taxon>
        <taxon>Oceanospirillales</taxon>
        <taxon>Halomonadaceae</taxon>
        <taxon>Salinicola</taxon>
    </lineage>
</organism>
<dbReference type="EMBL" id="BMZI01000010">
    <property type="protein sequence ID" value="GHB34261.1"/>
    <property type="molecule type" value="Genomic_DNA"/>
</dbReference>
<evidence type="ECO:0000313" key="11">
    <source>
        <dbReference type="EMBL" id="GHB34261.1"/>
    </source>
</evidence>
<dbReference type="PANTHER" id="PTHR43104:SF2">
    <property type="entry name" value="L-2-HYDROXYGLUTARATE DEHYDROGENASE, MITOCHONDRIAL"/>
    <property type="match status" value="1"/>
</dbReference>
<evidence type="ECO:0000256" key="6">
    <source>
        <dbReference type="ARBA" id="ARBA00022630"/>
    </source>
</evidence>
<dbReference type="NCBIfam" id="NF003606">
    <property type="entry name" value="PRK05257.2-1"/>
    <property type="match status" value="1"/>
</dbReference>
<dbReference type="RefSeq" id="WP_189446204.1">
    <property type="nucleotide sequence ID" value="NZ_BMZI01000010.1"/>
</dbReference>
<comment type="pathway">
    <text evidence="3 9">Carbohydrate metabolism; tricarboxylic acid cycle; oxaloacetate from (S)-malate (quinone route): step 1/1.</text>
</comment>
<evidence type="ECO:0000256" key="3">
    <source>
        <dbReference type="ARBA" id="ARBA00005012"/>
    </source>
</evidence>
<gene>
    <name evidence="11" type="primary">mqo1</name>
    <name evidence="9" type="synonym">mqo</name>
    <name evidence="11" type="ORF">GCM10009038_36690</name>
</gene>
<reference evidence="12" key="1">
    <citation type="journal article" date="2019" name="Int. J. Syst. Evol. Microbiol.">
        <title>The Global Catalogue of Microorganisms (GCM) 10K type strain sequencing project: providing services to taxonomists for standard genome sequencing and annotation.</title>
        <authorList>
            <consortium name="The Broad Institute Genomics Platform"/>
            <consortium name="The Broad Institute Genome Sequencing Center for Infectious Disease"/>
            <person name="Wu L."/>
            <person name="Ma J."/>
        </authorList>
    </citation>
    <scope>NUCLEOTIDE SEQUENCE [LARGE SCALE GENOMIC DNA]</scope>
    <source>
        <strain evidence="12">KCTC 32998</strain>
    </source>
</reference>
<keyword evidence="8 9" id="KW-0560">Oxidoreductase</keyword>
<evidence type="ECO:0000256" key="2">
    <source>
        <dbReference type="ARBA" id="ARBA00001974"/>
    </source>
</evidence>
<evidence type="ECO:0000256" key="8">
    <source>
        <dbReference type="ARBA" id="ARBA00023002"/>
    </source>
</evidence>
<evidence type="ECO:0000256" key="7">
    <source>
        <dbReference type="ARBA" id="ARBA00022827"/>
    </source>
</evidence>
<dbReference type="NCBIfam" id="TIGR01320">
    <property type="entry name" value="mal_quin_oxido"/>
    <property type="match status" value="1"/>
</dbReference>
<evidence type="ECO:0000256" key="5">
    <source>
        <dbReference type="ARBA" id="ARBA00022532"/>
    </source>
</evidence>
<evidence type="ECO:0000256" key="10">
    <source>
        <dbReference type="SAM" id="MobiDB-lite"/>
    </source>
</evidence>
<dbReference type="Pfam" id="PF06039">
    <property type="entry name" value="Mqo"/>
    <property type="match status" value="1"/>
</dbReference>
<dbReference type="NCBIfam" id="NF003611">
    <property type="entry name" value="PRK05257.3-2"/>
    <property type="match status" value="1"/>
</dbReference>
<evidence type="ECO:0000256" key="9">
    <source>
        <dbReference type="HAMAP-Rule" id="MF_00212"/>
    </source>
</evidence>
<comment type="catalytic activity">
    <reaction evidence="1 9">
        <text>(S)-malate + a quinone = a quinol + oxaloacetate</text>
        <dbReference type="Rhea" id="RHEA:46012"/>
        <dbReference type="ChEBI" id="CHEBI:15589"/>
        <dbReference type="ChEBI" id="CHEBI:16452"/>
        <dbReference type="ChEBI" id="CHEBI:24646"/>
        <dbReference type="ChEBI" id="CHEBI:132124"/>
        <dbReference type="EC" id="1.1.5.4"/>
    </reaction>
</comment>
<feature type="region of interest" description="Disordered" evidence="10">
    <location>
        <begin position="515"/>
        <end position="547"/>
    </location>
</feature>
<proteinExistence type="inferred from homology"/>
<dbReference type="EC" id="1.1.5.4" evidence="9"/>
<sequence length="547" mass="59732">MKLRHASILSASIDSTSTGAGSDDTQNVDVVLIGGGTMSATLGTLLQSLQPDWTIHLFERLDKAAEESSNVWNNAGTGHSAFAEMNYTSPQPDGSVDIQRAIGITEQFEVSRQFWASQVREGVMANPRSFINTVPHLSFVWSGERVSFLHKRFEAMHQNPLYAGMEYSEDPQQIADWIPLVMTGRDGSEPVAATRMPIGTEVNFGEITRQMMGSLAKRDNFHLSVNTQVRDLERNRDGSWKVTVANTSDGGNERSVNARFVFIGAGGAALPLLQKSGIPEARMYGGFPVGGQFLYTTNPDVVAKHDAKVYGLAPAGSPPMSVPHIDKRILDGTPAIMFGPFATFSSKFLKHGSWTDLVRSVTPNNLWPMTRVGINNLDLVRYLISQLRMSESGQFAELQHYYPEAKQEDWKLWTAGQRVQTIKDVEGKGGTLQFGTELVTGAEGSIAALLGASPGASTAPSIMLRLLEQVFPDKIASPEWQDKLKAMIPSYGQPLAENPQLLYEVRAMSRELLELTEPDLTTTPAPGAPTSDTRSEPSDTKEISGSK</sequence>
<dbReference type="SUPFAM" id="SSF51905">
    <property type="entry name" value="FAD/NAD(P)-binding domain"/>
    <property type="match status" value="1"/>
</dbReference>
<dbReference type="Gene3D" id="3.50.50.60">
    <property type="entry name" value="FAD/NAD(P)-binding domain"/>
    <property type="match status" value="1"/>
</dbReference>
<keyword evidence="7 9" id="KW-0274">FAD</keyword>
<dbReference type="NCBIfam" id="NF003603">
    <property type="entry name" value="PRK05257.1-1"/>
    <property type="match status" value="1"/>
</dbReference>
<dbReference type="PANTHER" id="PTHR43104">
    <property type="entry name" value="L-2-HYDROXYGLUTARATE DEHYDROGENASE, MITOCHONDRIAL"/>
    <property type="match status" value="1"/>
</dbReference>
<evidence type="ECO:0000256" key="1">
    <source>
        <dbReference type="ARBA" id="ARBA00001139"/>
    </source>
</evidence>
<dbReference type="NCBIfam" id="NF009875">
    <property type="entry name" value="PRK13339.1"/>
    <property type="match status" value="1"/>
</dbReference>
<dbReference type="InterPro" id="IPR036188">
    <property type="entry name" value="FAD/NAD-bd_sf"/>
</dbReference>
<dbReference type="InterPro" id="IPR006231">
    <property type="entry name" value="MQO"/>
</dbReference>
<feature type="compositionally biased region" description="Basic and acidic residues" evidence="10">
    <location>
        <begin position="533"/>
        <end position="547"/>
    </location>
</feature>
<protein>
    <recommendedName>
        <fullName evidence="9">Probable malate:quinone oxidoreductase</fullName>
        <ecNumber evidence="9">1.1.5.4</ecNumber>
    </recommendedName>
    <alternativeName>
        <fullName evidence="9">MQO</fullName>
    </alternativeName>
    <alternativeName>
        <fullName evidence="9">Malate dehydrogenase [quinone]</fullName>
    </alternativeName>
</protein>
<evidence type="ECO:0000256" key="4">
    <source>
        <dbReference type="ARBA" id="ARBA00006389"/>
    </source>
</evidence>
<name>A0ABQ3EDF2_9GAMM</name>
<keyword evidence="5 9" id="KW-0816">Tricarboxylic acid cycle</keyword>